<reference evidence="4" key="1">
    <citation type="submission" date="2022-03" db="EMBL/GenBank/DDBJ databases">
        <authorList>
            <person name="Hettiarachchi G."/>
        </authorList>
    </citation>
    <scope>NUCLEOTIDE SEQUENCE</scope>
    <source>
        <strain evidence="4">LMG 32447</strain>
    </source>
</reference>
<organism evidence="4 5">
    <name type="scientific">Convivina praedatoris</name>
    <dbReference type="NCBI Taxonomy" id="2880963"/>
    <lineage>
        <taxon>Bacteria</taxon>
        <taxon>Bacillati</taxon>
        <taxon>Bacillota</taxon>
        <taxon>Bacilli</taxon>
        <taxon>Lactobacillales</taxon>
        <taxon>Lactobacillaceae</taxon>
        <taxon>Convivina</taxon>
    </lineage>
</organism>
<protein>
    <submittedName>
        <fullName evidence="4">Thiamine transporter HmpT</fullName>
    </submittedName>
</protein>
<gene>
    <name evidence="4" type="primary">hmpT</name>
    <name evidence="4" type="ORF">LMG032447_00391</name>
</gene>
<feature type="transmembrane region" description="Helical" evidence="3">
    <location>
        <begin position="38"/>
        <end position="67"/>
    </location>
</feature>
<sequence length="166" mass="17573">MSSNHTRRIAVLSVIIAANVALSYIVKIPIPATSGFVNLVEAGIFLVALLGGARSGLIVGGISGFLIDILAGYPQWMFFSLIIHGLEGWLVGYLGHNKKWPQQALAIIIGALVMLIGYVMAGALLVNWPAGWASIPGNIAQNIMGLIVALVLMPALKRVPSITSYL</sequence>
<evidence type="ECO:0000256" key="3">
    <source>
        <dbReference type="SAM" id="Phobius"/>
    </source>
</evidence>
<dbReference type="InterPro" id="IPR009825">
    <property type="entry name" value="ECF_substrate-spec-like"/>
</dbReference>
<feature type="transmembrane region" description="Helical" evidence="3">
    <location>
        <begin position="104"/>
        <end position="126"/>
    </location>
</feature>
<dbReference type="EMBL" id="CAKOEU010000002">
    <property type="protein sequence ID" value="CAH1851732.1"/>
    <property type="molecule type" value="Genomic_DNA"/>
</dbReference>
<dbReference type="Pfam" id="PF07155">
    <property type="entry name" value="ECF-ribofla_trS"/>
    <property type="match status" value="1"/>
</dbReference>
<feature type="transmembrane region" description="Helical" evidence="3">
    <location>
        <begin position="6"/>
        <end position="26"/>
    </location>
</feature>
<name>A0ABM9D2N9_9LACO</name>
<dbReference type="Gene3D" id="1.10.1760.20">
    <property type="match status" value="1"/>
</dbReference>
<keyword evidence="1 3" id="KW-0812">Transmembrane</keyword>
<evidence type="ECO:0000256" key="2">
    <source>
        <dbReference type="ARBA" id="ARBA00022989"/>
    </source>
</evidence>
<evidence type="ECO:0000313" key="4">
    <source>
        <dbReference type="EMBL" id="CAH1851732.1"/>
    </source>
</evidence>
<evidence type="ECO:0000313" key="5">
    <source>
        <dbReference type="Proteomes" id="UP000838102"/>
    </source>
</evidence>
<comment type="caution">
    <text evidence="4">The sequence shown here is derived from an EMBL/GenBank/DDBJ whole genome shotgun (WGS) entry which is preliminary data.</text>
</comment>
<dbReference type="RefSeq" id="WP_248705837.1">
    <property type="nucleotide sequence ID" value="NZ_CAKOET010000002.1"/>
</dbReference>
<dbReference type="PANTHER" id="PTHR37815:SF3">
    <property type="entry name" value="UPF0397 PROTEIN SPR0429"/>
    <property type="match status" value="1"/>
</dbReference>
<keyword evidence="2 3" id="KW-1133">Transmembrane helix</keyword>
<keyword evidence="5" id="KW-1185">Reference proteome</keyword>
<dbReference type="Proteomes" id="UP000838102">
    <property type="component" value="Unassembled WGS sequence"/>
</dbReference>
<feature type="transmembrane region" description="Helical" evidence="3">
    <location>
        <begin position="138"/>
        <end position="156"/>
    </location>
</feature>
<dbReference type="PANTHER" id="PTHR37815">
    <property type="entry name" value="UPF0397 PROTEIN BC_2624-RELATED"/>
    <property type="match status" value="1"/>
</dbReference>
<accession>A0ABM9D2N9</accession>
<keyword evidence="3" id="KW-0472">Membrane</keyword>
<evidence type="ECO:0000256" key="1">
    <source>
        <dbReference type="ARBA" id="ARBA00022692"/>
    </source>
</evidence>
<proteinExistence type="predicted"/>